<sequence>MTERYMEYLHRVPMLNVLATGEKRLLAEQMKEETYRMGQTVVGGDRLPEAFYLIVSGQARKIGFTADGKESNLGLLQPGEHFGEHVLLSEVAPPQLIVRASTELQVLTIGQQQFKRIIAEYPALDKYFRDFISSDILRSFLKNNTVFTRVDHSAIRSLLDRLTIHSYEAMEYLVQEGEAGDAFYIVKSGTASVEIGASAAVVNRLYPGDFFGELALLTGEPRKASIRAEGPVTVFRLAKSDFDDLIRRYPVILESIRRISAHYAGESVETASASEAQFAPSEFFHPTPSQARRPFRFRMPSLKRNKYPAILQQNEMDCGPTCLTMIARYYGMDASVNRMRERCNVGAEGASMLALSETAESLGFDAQGLKTTTALLSELQTPFIAHWNGNHFIIVYEVKKDEVIMADPAVGFVDEIPLEEFNKHWNGYVITLKPTERLLPINDHESLWSRYFAYFQPHKKLIASTLALAISIELIFLVFPVMSQQIFDRVLEDVDLPLLHILLIAMFVLACFNMLSIAVRQSLVGKLAYVIDRSMLESFYRHLFSLPFTYFIKRTSGDIITRVYENERIRKLLTDQAVQVLLDGLTMIAYGSLMVYYHPGLALISFSMLPIYLAFYAYLLPKLRRNFLKQQLAEGESQTQIVEAVGAIATVKGLSMESAVRQKLMQKLQSQLLLRLEGNRLDVLINAGTTGLRMLSNIALLYFGSMFVIEGELSIGKLVAFTVLFTSFLYALEAISQQSGELSEARISMERLNDVYESTMEHPDPSQMRKLPSLRGHIRFENVSFRYSSGGKMILQNLNVEIQPGQTIALVGRSGSGKSTIAQLLLKLLEPTSGSIYIDGYPLRGVHAASIRRQVGMVQQEAVIFRGTVRDNIALHGEDAAFGEVERTAQLAGAHEFIESLPLGYDTMIGEGGIRLSGGQRQRIVIARALLHNPRILIFDEATSALDTESERIIQQNMETVLQNRTTLIIAHRLSTIRAADIILVLDQGIIAEAGTHEQLLAQKGMYHYLVHQQVS</sequence>
<dbReference type="InterPro" id="IPR003439">
    <property type="entry name" value="ABC_transporter-like_ATP-bd"/>
</dbReference>
<proteinExistence type="predicted"/>
<evidence type="ECO:0000256" key="8">
    <source>
        <dbReference type="ARBA" id="ARBA00023136"/>
    </source>
</evidence>
<dbReference type="PROSITE" id="PS50042">
    <property type="entry name" value="CNMP_BINDING_3"/>
    <property type="match status" value="2"/>
</dbReference>
<dbReference type="Gene3D" id="3.90.70.10">
    <property type="entry name" value="Cysteine proteinases"/>
    <property type="match status" value="1"/>
</dbReference>
<dbReference type="PROSITE" id="PS50990">
    <property type="entry name" value="PEPTIDASE_C39"/>
    <property type="match status" value="1"/>
</dbReference>
<feature type="domain" description="Peptidase C39" evidence="14">
    <location>
        <begin position="312"/>
        <end position="432"/>
    </location>
</feature>
<dbReference type="EMBL" id="JBHSMH010000007">
    <property type="protein sequence ID" value="MFC5468178.1"/>
    <property type="molecule type" value="Genomic_DNA"/>
</dbReference>
<reference evidence="16" key="1">
    <citation type="journal article" date="2019" name="Int. J. Syst. Evol. Microbiol.">
        <title>The Global Catalogue of Microorganisms (GCM) 10K type strain sequencing project: providing services to taxonomists for standard genome sequencing and annotation.</title>
        <authorList>
            <consortium name="The Broad Institute Genomics Platform"/>
            <consortium name="The Broad Institute Genome Sequencing Center for Infectious Disease"/>
            <person name="Wu L."/>
            <person name="Ma J."/>
        </authorList>
    </citation>
    <scope>NUCLEOTIDE SEQUENCE [LARGE SCALE GENOMIC DNA]</scope>
    <source>
        <strain evidence="16">CCUG 57113</strain>
    </source>
</reference>
<evidence type="ECO:0000256" key="7">
    <source>
        <dbReference type="ARBA" id="ARBA00022989"/>
    </source>
</evidence>
<evidence type="ECO:0000256" key="9">
    <source>
        <dbReference type="ARBA" id="ARBA00023159"/>
    </source>
</evidence>
<dbReference type="PROSITE" id="PS50893">
    <property type="entry name" value="ABC_TRANSPORTER_2"/>
    <property type="match status" value="1"/>
</dbReference>
<feature type="transmembrane region" description="Helical" evidence="10">
    <location>
        <begin position="499"/>
        <end position="519"/>
    </location>
</feature>
<dbReference type="PANTHER" id="PTHR43394:SF1">
    <property type="entry name" value="ATP-BINDING CASSETTE SUB-FAMILY B MEMBER 10, MITOCHONDRIAL"/>
    <property type="match status" value="1"/>
</dbReference>
<dbReference type="CDD" id="cd18568">
    <property type="entry name" value="ABC_6TM_HetC_like"/>
    <property type="match status" value="1"/>
</dbReference>
<dbReference type="InterPro" id="IPR036640">
    <property type="entry name" value="ABC1_TM_sf"/>
</dbReference>
<dbReference type="InterPro" id="IPR018490">
    <property type="entry name" value="cNMP-bd_dom_sf"/>
</dbReference>
<accession>A0ABW0LQM3</accession>
<feature type="transmembrane region" description="Helical" evidence="10">
    <location>
        <begin position="603"/>
        <end position="620"/>
    </location>
</feature>
<dbReference type="InterPro" id="IPR027417">
    <property type="entry name" value="P-loop_NTPase"/>
</dbReference>
<dbReference type="PROSITE" id="PS00888">
    <property type="entry name" value="CNMP_BINDING_1"/>
    <property type="match status" value="1"/>
</dbReference>
<dbReference type="Gene3D" id="3.40.50.300">
    <property type="entry name" value="P-loop containing nucleotide triphosphate hydrolases"/>
    <property type="match status" value="1"/>
</dbReference>
<dbReference type="InterPro" id="IPR005074">
    <property type="entry name" value="Peptidase_C39"/>
</dbReference>
<dbReference type="PANTHER" id="PTHR43394">
    <property type="entry name" value="ATP-DEPENDENT PERMEASE MDL1, MITOCHONDRIAL"/>
    <property type="match status" value="1"/>
</dbReference>
<evidence type="ECO:0000256" key="6">
    <source>
        <dbReference type="ARBA" id="ARBA00022840"/>
    </source>
</evidence>
<keyword evidence="4" id="KW-0378">Hydrolase</keyword>
<feature type="domain" description="ABC transmembrane type-1" evidence="13">
    <location>
        <begin position="466"/>
        <end position="744"/>
    </location>
</feature>
<evidence type="ECO:0000256" key="2">
    <source>
        <dbReference type="ARBA" id="ARBA00022692"/>
    </source>
</evidence>
<evidence type="ECO:0000256" key="1">
    <source>
        <dbReference type="ARBA" id="ARBA00004651"/>
    </source>
</evidence>
<keyword evidence="6" id="KW-0067">ATP-binding</keyword>
<keyword evidence="8 10" id="KW-0472">Membrane</keyword>
<dbReference type="InterPro" id="IPR018488">
    <property type="entry name" value="cNMP-bd_CS"/>
</dbReference>
<dbReference type="InterPro" id="IPR017871">
    <property type="entry name" value="ABC_transporter-like_CS"/>
</dbReference>
<evidence type="ECO:0000259" key="12">
    <source>
        <dbReference type="PROSITE" id="PS50893"/>
    </source>
</evidence>
<evidence type="ECO:0000256" key="5">
    <source>
        <dbReference type="ARBA" id="ARBA00022807"/>
    </source>
</evidence>
<evidence type="ECO:0000313" key="15">
    <source>
        <dbReference type="EMBL" id="MFC5468178.1"/>
    </source>
</evidence>
<dbReference type="Gene3D" id="1.20.1560.10">
    <property type="entry name" value="ABC transporter type 1, transmembrane domain"/>
    <property type="match status" value="1"/>
</dbReference>
<keyword evidence="16" id="KW-1185">Reference proteome</keyword>
<dbReference type="CDD" id="cd02418">
    <property type="entry name" value="Peptidase_C39B"/>
    <property type="match status" value="1"/>
</dbReference>
<dbReference type="PRINTS" id="PR00103">
    <property type="entry name" value="CAMPKINASE"/>
</dbReference>
<evidence type="ECO:0000256" key="10">
    <source>
        <dbReference type="SAM" id="Phobius"/>
    </source>
</evidence>
<evidence type="ECO:0000256" key="4">
    <source>
        <dbReference type="ARBA" id="ARBA00022801"/>
    </source>
</evidence>
<dbReference type="InterPro" id="IPR014710">
    <property type="entry name" value="RmlC-like_jellyroll"/>
</dbReference>
<dbReference type="Proteomes" id="UP001596105">
    <property type="component" value="Unassembled WGS sequence"/>
</dbReference>
<dbReference type="Pfam" id="PF00027">
    <property type="entry name" value="cNMP_binding"/>
    <property type="match status" value="2"/>
</dbReference>
<dbReference type="Gene3D" id="2.60.120.10">
    <property type="entry name" value="Jelly Rolls"/>
    <property type="match status" value="2"/>
</dbReference>
<dbReference type="InterPro" id="IPR011527">
    <property type="entry name" value="ABC1_TM_dom"/>
</dbReference>
<dbReference type="Pfam" id="PF00664">
    <property type="entry name" value="ABC_membrane"/>
    <property type="match status" value="1"/>
</dbReference>
<evidence type="ECO:0000256" key="3">
    <source>
        <dbReference type="ARBA" id="ARBA00022741"/>
    </source>
</evidence>
<feature type="domain" description="Cyclic nucleotide-binding" evidence="11">
    <location>
        <begin position="146"/>
        <end position="246"/>
    </location>
</feature>
<dbReference type="SMART" id="SM00100">
    <property type="entry name" value="cNMP"/>
    <property type="match status" value="2"/>
</dbReference>
<comment type="subcellular location">
    <subcellularLocation>
        <location evidence="1">Cell membrane</location>
        <topology evidence="1">Multi-pass membrane protein</topology>
    </subcellularLocation>
</comment>
<dbReference type="PROSITE" id="PS00211">
    <property type="entry name" value="ABC_TRANSPORTER_1"/>
    <property type="match status" value="1"/>
</dbReference>
<dbReference type="InterPro" id="IPR000595">
    <property type="entry name" value="cNMP-bd_dom"/>
</dbReference>
<dbReference type="SUPFAM" id="SSF90123">
    <property type="entry name" value="ABC transporter transmembrane region"/>
    <property type="match status" value="1"/>
</dbReference>
<keyword evidence="3" id="KW-0547">Nucleotide-binding</keyword>
<feature type="domain" description="ABC transporter" evidence="12">
    <location>
        <begin position="778"/>
        <end position="1013"/>
    </location>
</feature>
<evidence type="ECO:0000259" key="14">
    <source>
        <dbReference type="PROSITE" id="PS50990"/>
    </source>
</evidence>
<keyword evidence="2 10" id="KW-0812">Transmembrane</keyword>
<dbReference type="SMART" id="SM00382">
    <property type="entry name" value="AAA"/>
    <property type="match status" value="1"/>
</dbReference>
<keyword evidence="9" id="KW-0010">Activator</keyword>
<dbReference type="Pfam" id="PF03412">
    <property type="entry name" value="Peptidase_C39"/>
    <property type="match status" value="1"/>
</dbReference>
<keyword evidence="5" id="KW-0645">Protease</keyword>
<dbReference type="InterPro" id="IPR039421">
    <property type="entry name" value="Type_1_exporter"/>
</dbReference>
<feature type="domain" description="Cyclic nucleotide-binding" evidence="11">
    <location>
        <begin position="14"/>
        <end position="118"/>
    </location>
</feature>
<dbReference type="SUPFAM" id="SSF51206">
    <property type="entry name" value="cAMP-binding domain-like"/>
    <property type="match status" value="2"/>
</dbReference>
<keyword evidence="5" id="KW-0788">Thiol protease</keyword>
<gene>
    <name evidence="15" type="ORF">ACFPPD_05550</name>
</gene>
<feature type="transmembrane region" description="Helical" evidence="10">
    <location>
        <begin position="461"/>
        <end position="479"/>
    </location>
</feature>
<dbReference type="PROSITE" id="PS50929">
    <property type="entry name" value="ABC_TM1F"/>
    <property type="match status" value="1"/>
</dbReference>
<organism evidence="15 16">
    <name type="scientific">Cohnella suwonensis</name>
    <dbReference type="NCBI Taxonomy" id="696072"/>
    <lineage>
        <taxon>Bacteria</taxon>
        <taxon>Bacillati</taxon>
        <taxon>Bacillota</taxon>
        <taxon>Bacilli</taxon>
        <taxon>Bacillales</taxon>
        <taxon>Paenibacillaceae</taxon>
        <taxon>Cohnella</taxon>
    </lineage>
</organism>
<dbReference type="RefSeq" id="WP_209746598.1">
    <property type="nucleotide sequence ID" value="NZ_JBHSMH010000007.1"/>
</dbReference>
<evidence type="ECO:0000313" key="16">
    <source>
        <dbReference type="Proteomes" id="UP001596105"/>
    </source>
</evidence>
<comment type="caution">
    <text evidence="15">The sequence shown here is derived from an EMBL/GenBank/DDBJ whole genome shotgun (WGS) entry which is preliminary data.</text>
</comment>
<name>A0ABW0LQM3_9BACL</name>
<evidence type="ECO:0000259" key="13">
    <source>
        <dbReference type="PROSITE" id="PS50929"/>
    </source>
</evidence>
<evidence type="ECO:0000259" key="11">
    <source>
        <dbReference type="PROSITE" id="PS50042"/>
    </source>
</evidence>
<protein>
    <submittedName>
        <fullName evidence="15">Peptidase domain-containing ABC transporter</fullName>
    </submittedName>
</protein>
<dbReference type="CDD" id="cd00038">
    <property type="entry name" value="CAP_ED"/>
    <property type="match status" value="2"/>
</dbReference>
<dbReference type="InterPro" id="IPR003593">
    <property type="entry name" value="AAA+_ATPase"/>
</dbReference>
<dbReference type="SUPFAM" id="SSF52540">
    <property type="entry name" value="P-loop containing nucleoside triphosphate hydrolases"/>
    <property type="match status" value="1"/>
</dbReference>
<keyword evidence="7 10" id="KW-1133">Transmembrane helix</keyword>
<dbReference type="Pfam" id="PF00005">
    <property type="entry name" value="ABC_tran"/>
    <property type="match status" value="1"/>
</dbReference>